<reference evidence="1 2" key="1">
    <citation type="submission" date="2019-08" db="EMBL/GenBank/DDBJ databases">
        <title>Whole genome of Aphis craccivora.</title>
        <authorList>
            <person name="Voronova N.V."/>
            <person name="Shulinski R.S."/>
            <person name="Bandarenka Y.V."/>
            <person name="Zhorov D.G."/>
            <person name="Warner D."/>
        </authorList>
    </citation>
    <scope>NUCLEOTIDE SEQUENCE [LARGE SCALE GENOMIC DNA]</scope>
    <source>
        <strain evidence="1">180601</strain>
        <tissue evidence="1">Whole Body</tissue>
    </source>
</reference>
<keyword evidence="2" id="KW-1185">Reference proteome</keyword>
<name>A0A6G0WRN5_APHCR</name>
<comment type="caution">
    <text evidence="1">The sequence shown here is derived from an EMBL/GenBank/DDBJ whole genome shotgun (WGS) entry which is preliminary data.</text>
</comment>
<sequence>MDSKSSKKCPGILLTTNRDLKNPSLDVEHSHAGYLHIGIVEKAKEEMKNLFIMSTNTPSQVFVEVVNNLPKDNTVKRTLCNCKGRMYPKKPQNLSELSITGDWTLYKNERFLLYNSGPDSDERTINFSLDDGLQYITDANNWFCDGNFSLSPEHFLQLYVIRVKKRDVFVTAVYCLLERKAKSTYKKMFSILYEKCAERNFFPDPKVLHIDFEQATIQAAREIIGFELEIRGCFYHLCQNTYRKIQNLGLQKLYTNNDSFSHFCGMLDGLAGLAFLPLQKIDEGMNFLKTVVPPEADELLEYFDCTYVTGTYKKVGSGECIKLRRIKAMYQPKIWNVHESTLNGEHRTNNMCESWNNRFKHVVGHNHLTIWKLIDKMRQEISVNIAKIELNEIGLTSKRKENT</sequence>
<evidence type="ECO:0000313" key="2">
    <source>
        <dbReference type="Proteomes" id="UP000478052"/>
    </source>
</evidence>
<dbReference type="Proteomes" id="UP000478052">
    <property type="component" value="Unassembled WGS sequence"/>
</dbReference>
<dbReference type="PANTHER" id="PTHR47160">
    <property type="entry name" value="PUTATIVE-RELATED"/>
    <property type="match status" value="1"/>
</dbReference>
<organism evidence="1 2">
    <name type="scientific">Aphis craccivora</name>
    <name type="common">Cowpea aphid</name>
    <dbReference type="NCBI Taxonomy" id="307492"/>
    <lineage>
        <taxon>Eukaryota</taxon>
        <taxon>Metazoa</taxon>
        <taxon>Ecdysozoa</taxon>
        <taxon>Arthropoda</taxon>
        <taxon>Hexapoda</taxon>
        <taxon>Insecta</taxon>
        <taxon>Pterygota</taxon>
        <taxon>Neoptera</taxon>
        <taxon>Paraneoptera</taxon>
        <taxon>Hemiptera</taxon>
        <taxon>Sternorrhyncha</taxon>
        <taxon>Aphidomorpha</taxon>
        <taxon>Aphidoidea</taxon>
        <taxon>Aphididae</taxon>
        <taxon>Aphidini</taxon>
        <taxon>Aphis</taxon>
        <taxon>Aphis</taxon>
    </lineage>
</organism>
<gene>
    <name evidence="1" type="ORF">FWK35_00033985</name>
</gene>
<dbReference type="EMBL" id="VUJU01008483">
    <property type="protein sequence ID" value="KAF0730133.1"/>
    <property type="molecule type" value="Genomic_DNA"/>
</dbReference>
<accession>A0A6G0WRN5</accession>
<proteinExistence type="predicted"/>
<dbReference type="AlphaFoldDB" id="A0A6G0WRN5"/>
<evidence type="ECO:0000313" key="1">
    <source>
        <dbReference type="EMBL" id="KAF0730133.1"/>
    </source>
</evidence>
<dbReference type="PANTHER" id="PTHR47160:SF8">
    <property type="entry name" value="MULE TRANSPOSASE DOMAIN-CONTAINING PROTEIN"/>
    <property type="match status" value="1"/>
</dbReference>
<dbReference type="OrthoDB" id="6621495at2759"/>
<protein>
    <submittedName>
        <fullName evidence="1">MULE domain-containing protein</fullName>
    </submittedName>
</protein>